<dbReference type="OrthoDB" id="9786064at2"/>
<proteinExistence type="predicted"/>
<dbReference type="AlphaFoldDB" id="A0A1H3ZQY8"/>
<feature type="transmembrane region" description="Helical" evidence="1">
    <location>
        <begin position="12"/>
        <end position="36"/>
    </location>
</feature>
<evidence type="ECO:0000313" key="3">
    <source>
        <dbReference type="Proteomes" id="UP000183253"/>
    </source>
</evidence>
<feature type="transmembrane region" description="Helical" evidence="1">
    <location>
        <begin position="42"/>
        <end position="63"/>
    </location>
</feature>
<evidence type="ECO:0000313" key="2">
    <source>
        <dbReference type="EMBL" id="SEA26137.1"/>
    </source>
</evidence>
<dbReference type="Proteomes" id="UP000183253">
    <property type="component" value="Unassembled WGS sequence"/>
</dbReference>
<keyword evidence="3" id="KW-1185">Reference proteome</keyword>
<dbReference type="EMBL" id="FNRI01000002">
    <property type="protein sequence ID" value="SEA26137.1"/>
    <property type="molecule type" value="Genomic_DNA"/>
</dbReference>
<feature type="transmembrane region" description="Helical" evidence="1">
    <location>
        <begin position="84"/>
        <end position="104"/>
    </location>
</feature>
<gene>
    <name evidence="2" type="ORF">SAMN05444145_102312</name>
</gene>
<evidence type="ECO:0000256" key="1">
    <source>
        <dbReference type="SAM" id="Phobius"/>
    </source>
</evidence>
<feature type="transmembrane region" description="Helical" evidence="1">
    <location>
        <begin position="159"/>
        <end position="176"/>
    </location>
</feature>
<feature type="transmembrane region" description="Helical" evidence="1">
    <location>
        <begin position="183"/>
        <end position="201"/>
    </location>
</feature>
<accession>A0A1H3ZQY8</accession>
<keyword evidence="1" id="KW-1133">Transmembrane helix</keyword>
<evidence type="ECO:0008006" key="4">
    <source>
        <dbReference type="Google" id="ProtNLM"/>
    </source>
</evidence>
<keyword evidence="1" id="KW-0812">Transmembrane</keyword>
<sequence length="202" mass="22055">MNYKKISTGISWVLHPFLLPVYMMAVLLTMTTFAHYSPNVKFYLLWVVMLYAVIIPVLALGVLRSLGRISDYRVDDRRERMLPLLVGALCYILCAITVAKIPSAIFLRKFMLAAACCELLCLGVSFYWKISLHLTGMGAVVALLVVMNVVGVGNMMVPLMAAILCAGALASARLYLGCHNGRQVLAGFCGGFAVSVLAVLFL</sequence>
<name>A0A1H3ZQY8_9BACT</name>
<keyword evidence="1" id="KW-0472">Membrane</keyword>
<dbReference type="STRING" id="1033731.SAMN05444145_102312"/>
<feature type="transmembrane region" description="Helical" evidence="1">
    <location>
        <begin position="135"/>
        <end position="153"/>
    </location>
</feature>
<protein>
    <recommendedName>
        <fullName evidence="4">PAP2 superfamily protein</fullName>
    </recommendedName>
</protein>
<dbReference type="RefSeq" id="WP_010263065.1">
    <property type="nucleotide sequence ID" value="NZ_CAEG01000012.1"/>
</dbReference>
<reference evidence="2 3" key="1">
    <citation type="submission" date="2016-10" db="EMBL/GenBank/DDBJ databases">
        <authorList>
            <person name="de Groot N.N."/>
        </authorList>
    </citation>
    <scope>NUCLEOTIDE SEQUENCE [LARGE SCALE GENOMIC DNA]</scope>
    <source>
        <strain evidence="2 3">DSM 25383</strain>
    </source>
</reference>
<organism evidence="2 3">
    <name type="scientific">Alistipes timonensis JC136</name>
    <dbReference type="NCBI Taxonomy" id="1033731"/>
    <lineage>
        <taxon>Bacteria</taxon>
        <taxon>Pseudomonadati</taxon>
        <taxon>Bacteroidota</taxon>
        <taxon>Bacteroidia</taxon>
        <taxon>Bacteroidales</taxon>
        <taxon>Rikenellaceae</taxon>
        <taxon>Alistipes</taxon>
    </lineage>
</organism>
<feature type="transmembrane region" description="Helical" evidence="1">
    <location>
        <begin position="110"/>
        <end position="128"/>
    </location>
</feature>